<comment type="function">
    <text evidence="1">Probably involved in translation.</text>
</comment>
<dbReference type="InterPro" id="IPR005874">
    <property type="entry name" value="SUI1_euk"/>
</dbReference>
<dbReference type="FunFam" id="3.30.780.10:FF:000001">
    <property type="entry name" value="Eukaryotic translation initiation factor SUI1"/>
    <property type="match status" value="1"/>
</dbReference>
<dbReference type="Proteomes" id="UP000041254">
    <property type="component" value="Unassembled WGS sequence"/>
</dbReference>
<dbReference type="GO" id="GO:0003743">
    <property type="term" value="F:translation initiation factor activity"/>
    <property type="evidence" value="ECO:0007669"/>
    <property type="project" value="InterPro"/>
</dbReference>
<dbReference type="VEuPathDB" id="CryptoDB:Vbra_7236"/>
<proteinExistence type="inferred from homology"/>
<organism evidence="5 6">
    <name type="scientific">Vitrella brassicaformis (strain CCMP3155)</name>
    <dbReference type="NCBI Taxonomy" id="1169540"/>
    <lineage>
        <taxon>Eukaryota</taxon>
        <taxon>Sar</taxon>
        <taxon>Alveolata</taxon>
        <taxon>Colpodellida</taxon>
        <taxon>Vitrellaceae</taxon>
        <taxon>Vitrella</taxon>
    </lineage>
</organism>
<dbReference type="EMBL" id="CDMY01000212">
    <property type="protein sequence ID" value="CEL94260.1"/>
    <property type="molecule type" value="Genomic_DNA"/>
</dbReference>
<dbReference type="PROSITE" id="PS50296">
    <property type="entry name" value="SUI1"/>
    <property type="match status" value="1"/>
</dbReference>
<gene>
    <name evidence="5" type="ORF">Vbra_7236</name>
</gene>
<evidence type="ECO:0000256" key="3">
    <source>
        <dbReference type="ARBA" id="ARBA00022917"/>
    </source>
</evidence>
<dbReference type="PANTHER" id="PTHR10388">
    <property type="entry name" value="EUKARYOTIC TRANSLATION INITIATION FACTOR SUI1"/>
    <property type="match status" value="1"/>
</dbReference>
<evidence type="ECO:0000256" key="1">
    <source>
        <dbReference type="ARBA" id="ARBA00003130"/>
    </source>
</evidence>
<evidence type="ECO:0000256" key="2">
    <source>
        <dbReference type="ARBA" id="ARBA00005422"/>
    </source>
</evidence>
<dbReference type="SUPFAM" id="SSF55159">
    <property type="entry name" value="eIF1-like"/>
    <property type="match status" value="1"/>
</dbReference>
<dbReference type="STRING" id="1169540.A0A0G4EFU8"/>
<dbReference type="NCBIfam" id="TIGR01160">
    <property type="entry name" value="SUI1_MOF2"/>
    <property type="match status" value="1"/>
</dbReference>
<keyword evidence="6" id="KW-1185">Reference proteome</keyword>
<dbReference type="GO" id="GO:0003729">
    <property type="term" value="F:mRNA binding"/>
    <property type="evidence" value="ECO:0007669"/>
    <property type="project" value="UniProtKB-ARBA"/>
</dbReference>
<dbReference type="InterPro" id="IPR001950">
    <property type="entry name" value="SUI1"/>
</dbReference>
<dbReference type="InterPro" id="IPR036877">
    <property type="entry name" value="SUI1_dom_sf"/>
</dbReference>
<protein>
    <recommendedName>
        <fullName evidence="4">SUI1 domain-containing protein</fullName>
    </recommendedName>
</protein>
<evidence type="ECO:0000313" key="5">
    <source>
        <dbReference type="EMBL" id="CEL94260.1"/>
    </source>
</evidence>
<accession>A0A0G4EFU8</accession>
<reference evidence="5 6" key="1">
    <citation type="submission" date="2014-11" db="EMBL/GenBank/DDBJ databases">
        <authorList>
            <person name="Zhu J."/>
            <person name="Qi W."/>
            <person name="Song R."/>
        </authorList>
    </citation>
    <scope>NUCLEOTIDE SEQUENCE [LARGE SCALE GENOMIC DNA]</scope>
</reference>
<name>A0A0G4EFU8_VITBC</name>
<dbReference type="CDD" id="cd11566">
    <property type="entry name" value="eIF1_SUI1"/>
    <property type="match status" value="1"/>
</dbReference>
<evidence type="ECO:0000259" key="4">
    <source>
        <dbReference type="PROSITE" id="PS50296"/>
    </source>
</evidence>
<keyword evidence="3" id="KW-0648">Protein biosynthesis</keyword>
<feature type="domain" description="SUI1" evidence="4">
    <location>
        <begin position="35"/>
        <end position="105"/>
    </location>
</feature>
<dbReference type="PIRSF" id="PIRSF004499">
    <property type="entry name" value="SUI1_euk"/>
    <property type="match status" value="1"/>
</dbReference>
<evidence type="ECO:0000313" key="6">
    <source>
        <dbReference type="Proteomes" id="UP000041254"/>
    </source>
</evidence>
<dbReference type="FunCoup" id="A0A0G4EFU8">
    <property type="interactions" value="456"/>
</dbReference>
<dbReference type="PhylomeDB" id="A0A0G4EFU8"/>
<sequence>MSVDTLGKLGGIDPFADEGADGVGDSLPGGGANYVHIRNQQRNGRKSLTTIQGLSTQFDYKKLLKAFKKNFNCNGTIVDDPELGHVIQVQGDHRHKIAEFLISEGLVEKEHVKVHGA</sequence>
<dbReference type="Pfam" id="PF01253">
    <property type="entry name" value="SUI1"/>
    <property type="match status" value="1"/>
</dbReference>
<comment type="similarity">
    <text evidence="2">Belongs to the SUI1 family.</text>
</comment>
<dbReference type="AlphaFoldDB" id="A0A0G4EFU8"/>
<dbReference type="Gene3D" id="3.30.780.10">
    <property type="entry name" value="SUI1-like domain"/>
    <property type="match status" value="1"/>
</dbReference>
<dbReference type="InParanoid" id="A0A0G4EFU8"/>
<dbReference type="OMA" id="VENHIHI"/>
<dbReference type="OrthoDB" id="10248435at2759"/>